<dbReference type="EMBL" id="CAAALY010065920">
    <property type="protein sequence ID" value="VEL24110.1"/>
    <property type="molecule type" value="Genomic_DNA"/>
</dbReference>
<sequence length="164" mass="18161">MYVNLYVFTFRPYPRHVRPAFPPPPVLPQLNVRARTARQVLVSFIAFSVARVTATPTPMAHTLPHTLPHAPTLCHLRFTLFSQEPPGLDGVMYAKAELAEPMSCADLATATVTVTVTVAELRNPICPPVGRTGTGRRQMRPTCSICCRHEAAHRPVHKDTRQSS</sequence>
<gene>
    <name evidence="1" type="ORF">PXEA_LOCUS17550</name>
</gene>
<keyword evidence="2" id="KW-1185">Reference proteome</keyword>
<evidence type="ECO:0000313" key="1">
    <source>
        <dbReference type="EMBL" id="VEL24110.1"/>
    </source>
</evidence>
<proteinExistence type="predicted"/>
<accession>A0A448WZG0</accession>
<dbReference type="Proteomes" id="UP000784294">
    <property type="component" value="Unassembled WGS sequence"/>
</dbReference>
<organism evidence="1 2">
    <name type="scientific">Protopolystoma xenopodis</name>
    <dbReference type="NCBI Taxonomy" id="117903"/>
    <lineage>
        <taxon>Eukaryota</taxon>
        <taxon>Metazoa</taxon>
        <taxon>Spiralia</taxon>
        <taxon>Lophotrochozoa</taxon>
        <taxon>Platyhelminthes</taxon>
        <taxon>Monogenea</taxon>
        <taxon>Polyopisthocotylea</taxon>
        <taxon>Polystomatidea</taxon>
        <taxon>Polystomatidae</taxon>
        <taxon>Protopolystoma</taxon>
    </lineage>
</organism>
<protein>
    <submittedName>
        <fullName evidence="1">Uncharacterized protein</fullName>
    </submittedName>
</protein>
<comment type="caution">
    <text evidence="1">The sequence shown here is derived from an EMBL/GenBank/DDBJ whole genome shotgun (WGS) entry which is preliminary data.</text>
</comment>
<name>A0A448WZG0_9PLAT</name>
<evidence type="ECO:0000313" key="2">
    <source>
        <dbReference type="Proteomes" id="UP000784294"/>
    </source>
</evidence>
<reference evidence="1" key="1">
    <citation type="submission" date="2018-11" db="EMBL/GenBank/DDBJ databases">
        <authorList>
            <consortium name="Pathogen Informatics"/>
        </authorList>
    </citation>
    <scope>NUCLEOTIDE SEQUENCE</scope>
</reference>
<dbReference type="AlphaFoldDB" id="A0A448WZG0"/>